<reference evidence="8 9" key="1">
    <citation type="submission" date="2024-09" db="EMBL/GenBank/DDBJ databases">
        <title>Paenibacillus zeirhizospherea sp. nov., isolated from surface of the maize (Zea mays) roots in a horticulture field, Hungary.</title>
        <authorList>
            <person name="Marton D."/>
            <person name="Farkas M."/>
            <person name="Bedics A."/>
            <person name="Toth E."/>
            <person name="Tancsics A."/>
            <person name="Boka K."/>
            <person name="Maroti G."/>
            <person name="Kriszt B."/>
            <person name="Cserhati M."/>
        </authorList>
    </citation>
    <scope>NUCLEOTIDE SEQUENCE [LARGE SCALE GENOMIC DNA]</scope>
    <source>
        <strain evidence="8 9">KCTC 33519</strain>
    </source>
</reference>
<organism evidence="8 9">
    <name type="scientific">Paenibacillus enshidis</name>
    <dbReference type="NCBI Taxonomy" id="1458439"/>
    <lineage>
        <taxon>Bacteria</taxon>
        <taxon>Bacillati</taxon>
        <taxon>Bacillota</taxon>
        <taxon>Bacilli</taxon>
        <taxon>Bacillales</taxon>
        <taxon>Paenibacillaceae</taxon>
        <taxon>Paenibacillus</taxon>
    </lineage>
</organism>
<comment type="subcellular location">
    <subcellularLocation>
        <location evidence="1">Cell membrane</location>
        <topology evidence="1">Multi-pass membrane protein</topology>
    </subcellularLocation>
</comment>
<dbReference type="EMBL" id="JBHHMI010000003">
    <property type="protein sequence ID" value="MFB5266081.1"/>
    <property type="molecule type" value="Genomic_DNA"/>
</dbReference>
<feature type="transmembrane region" description="Helical" evidence="7">
    <location>
        <begin position="6"/>
        <end position="25"/>
    </location>
</feature>
<accession>A0ABV5ASC6</accession>
<dbReference type="Pfam" id="PF02417">
    <property type="entry name" value="Chromate_transp"/>
    <property type="match status" value="1"/>
</dbReference>
<dbReference type="InterPro" id="IPR052518">
    <property type="entry name" value="CHR_Transporter"/>
</dbReference>
<feature type="transmembrane region" description="Helical" evidence="7">
    <location>
        <begin position="73"/>
        <end position="98"/>
    </location>
</feature>
<protein>
    <submittedName>
        <fullName evidence="8">Chromate transporter</fullName>
    </submittedName>
</protein>
<keyword evidence="9" id="KW-1185">Reference proteome</keyword>
<keyword evidence="5 7" id="KW-1133">Transmembrane helix</keyword>
<keyword evidence="6 7" id="KW-0472">Membrane</keyword>
<evidence type="ECO:0000256" key="4">
    <source>
        <dbReference type="ARBA" id="ARBA00022692"/>
    </source>
</evidence>
<keyword evidence="3" id="KW-1003">Cell membrane</keyword>
<evidence type="ECO:0000256" key="6">
    <source>
        <dbReference type="ARBA" id="ARBA00023136"/>
    </source>
</evidence>
<evidence type="ECO:0000256" key="7">
    <source>
        <dbReference type="SAM" id="Phobius"/>
    </source>
</evidence>
<comment type="similarity">
    <text evidence="2">Belongs to the chromate ion transporter (CHR) (TC 2.A.51) family.</text>
</comment>
<proteinExistence type="inferred from homology"/>
<comment type="caution">
    <text evidence="8">The sequence shown here is derived from an EMBL/GenBank/DDBJ whole genome shotgun (WGS) entry which is preliminary data.</text>
</comment>
<evidence type="ECO:0000256" key="3">
    <source>
        <dbReference type="ARBA" id="ARBA00022475"/>
    </source>
</evidence>
<name>A0ABV5ASC6_9BACL</name>
<dbReference type="InterPro" id="IPR003370">
    <property type="entry name" value="Chromate_transpt"/>
</dbReference>
<dbReference type="PANTHER" id="PTHR43663">
    <property type="entry name" value="CHROMATE TRANSPORT PROTEIN-RELATED"/>
    <property type="match status" value="1"/>
</dbReference>
<evidence type="ECO:0000313" key="9">
    <source>
        <dbReference type="Proteomes" id="UP001580346"/>
    </source>
</evidence>
<dbReference type="RefSeq" id="WP_375353648.1">
    <property type="nucleotide sequence ID" value="NZ_JBHHMI010000003.1"/>
</dbReference>
<dbReference type="PANTHER" id="PTHR43663:SF1">
    <property type="entry name" value="CHROMATE TRANSPORTER"/>
    <property type="match status" value="1"/>
</dbReference>
<feature type="transmembrane region" description="Helical" evidence="7">
    <location>
        <begin position="136"/>
        <end position="156"/>
    </location>
</feature>
<gene>
    <name evidence="8" type="ORF">ACE41H_04685</name>
</gene>
<evidence type="ECO:0000256" key="1">
    <source>
        <dbReference type="ARBA" id="ARBA00004651"/>
    </source>
</evidence>
<evidence type="ECO:0000256" key="2">
    <source>
        <dbReference type="ARBA" id="ARBA00005262"/>
    </source>
</evidence>
<sequence length="178" mass="19404">MLFWQLFISFLKIGFLSFGGGYAILPMIQFEVEKYHWLSTEEFQRIVSLAGMSPGPIATNSATLIGYNTAGLPGAIVATTGMVLPSLIVVILIAAFFFKIHSYPWVKSSFYGLRPIITGLIVYAAIHFGFSGSSEAIFHWTTFATLLIGVLAFVAITKYKIHPLTVIAGSAVMGIVIF</sequence>
<evidence type="ECO:0000313" key="8">
    <source>
        <dbReference type="EMBL" id="MFB5266081.1"/>
    </source>
</evidence>
<feature type="transmembrane region" description="Helical" evidence="7">
    <location>
        <begin position="110"/>
        <end position="130"/>
    </location>
</feature>
<dbReference type="Proteomes" id="UP001580346">
    <property type="component" value="Unassembled WGS sequence"/>
</dbReference>
<evidence type="ECO:0000256" key="5">
    <source>
        <dbReference type="ARBA" id="ARBA00022989"/>
    </source>
</evidence>
<keyword evidence="4 7" id="KW-0812">Transmembrane</keyword>